<feature type="compositionally biased region" description="Basic residues" evidence="1">
    <location>
        <begin position="58"/>
        <end position="67"/>
    </location>
</feature>
<name>A0A2T2P442_CORCC</name>
<feature type="compositionally biased region" description="Polar residues" evidence="1">
    <location>
        <begin position="33"/>
        <end position="53"/>
    </location>
</feature>
<keyword evidence="3" id="KW-1185">Reference proteome</keyword>
<dbReference type="Proteomes" id="UP000240883">
    <property type="component" value="Unassembled WGS sequence"/>
</dbReference>
<protein>
    <recommendedName>
        <fullName evidence="4">BZIP domain-containing protein</fullName>
    </recommendedName>
</protein>
<evidence type="ECO:0000313" key="2">
    <source>
        <dbReference type="EMBL" id="PSN72457.1"/>
    </source>
</evidence>
<proteinExistence type="predicted"/>
<organism evidence="2 3">
    <name type="scientific">Corynespora cassiicola Philippines</name>
    <dbReference type="NCBI Taxonomy" id="1448308"/>
    <lineage>
        <taxon>Eukaryota</taxon>
        <taxon>Fungi</taxon>
        <taxon>Dikarya</taxon>
        <taxon>Ascomycota</taxon>
        <taxon>Pezizomycotina</taxon>
        <taxon>Dothideomycetes</taxon>
        <taxon>Pleosporomycetidae</taxon>
        <taxon>Pleosporales</taxon>
        <taxon>Corynesporascaceae</taxon>
        <taxon>Corynespora</taxon>
    </lineage>
</organism>
<gene>
    <name evidence="2" type="ORF">BS50DRAFT_630486</name>
</gene>
<dbReference type="OrthoDB" id="3555317at2759"/>
<evidence type="ECO:0008006" key="4">
    <source>
        <dbReference type="Google" id="ProtNLM"/>
    </source>
</evidence>
<dbReference type="PANTHER" id="PTHR40618">
    <property type="entry name" value="B-ZIP TRANSCRIPTION FACTOR (EUROFUNG)-RELATED"/>
    <property type="match status" value="1"/>
</dbReference>
<feature type="region of interest" description="Disordered" evidence="1">
    <location>
        <begin position="33"/>
        <end position="102"/>
    </location>
</feature>
<dbReference type="PANTHER" id="PTHR40618:SF1">
    <property type="entry name" value="B-ZIP TRANSCRIPTION FACTOR (EUROFUNG)"/>
    <property type="match status" value="1"/>
</dbReference>
<dbReference type="STRING" id="1448308.A0A2T2P442"/>
<dbReference type="Gene3D" id="1.20.5.170">
    <property type="match status" value="1"/>
</dbReference>
<dbReference type="EMBL" id="KZ678130">
    <property type="protein sequence ID" value="PSN72457.1"/>
    <property type="molecule type" value="Genomic_DNA"/>
</dbReference>
<dbReference type="AlphaFoldDB" id="A0A2T2P442"/>
<evidence type="ECO:0000313" key="3">
    <source>
        <dbReference type="Proteomes" id="UP000240883"/>
    </source>
</evidence>
<feature type="compositionally biased region" description="Basic and acidic residues" evidence="1">
    <location>
        <begin position="68"/>
        <end position="102"/>
    </location>
</feature>
<reference evidence="2 3" key="1">
    <citation type="journal article" date="2018" name="Front. Microbiol.">
        <title>Genome-Wide Analysis of Corynespora cassiicola Leaf Fall Disease Putative Effectors.</title>
        <authorList>
            <person name="Lopez D."/>
            <person name="Ribeiro S."/>
            <person name="Label P."/>
            <person name="Fumanal B."/>
            <person name="Venisse J.S."/>
            <person name="Kohler A."/>
            <person name="de Oliveira R.R."/>
            <person name="Labutti K."/>
            <person name="Lipzen A."/>
            <person name="Lail K."/>
            <person name="Bauer D."/>
            <person name="Ohm R.A."/>
            <person name="Barry K.W."/>
            <person name="Spatafora J."/>
            <person name="Grigoriev I.V."/>
            <person name="Martin F.M."/>
            <person name="Pujade-Renaud V."/>
        </authorList>
    </citation>
    <scope>NUCLEOTIDE SEQUENCE [LARGE SCALE GENOMIC DNA]</scope>
    <source>
        <strain evidence="2 3">Philippines</strain>
    </source>
</reference>
<accession>A0A2T2P442</accession>
<sequence>MDRDARSAADSDGEVVRTGMRFGYGHWLQPIVNSNDMRQSSPEMLTEVPRSSESVPQRRGRGRPRVSRARDESAIEKRRAQVREAQRTYQKRKDSAAASEKRRCDDLLQVLSDLSTDVEALLQVASKAGVLDQHDEVSARVRQLWSTYDATINHPSLLPELRLHRIKNDRRKAEHQNNEDFQLGMGPTDGPESRQQITPLINTPSDIDLQLVRVDSTTVLQPFVGTTSSKIMGGRNIFDVVKERQAIFHNRDGPS</sequence>
<evidence type="ECO:0000256" key="1">
    <source>
        <dbReference type="SAM" id="MobiDB-lite"/>
    </source>
</evidence>